<reference evidence="1 2" key="1">
    <citation type="journal article" date="2014" name="Am. J. Bot.">
        <title>Genome assembly and annotation for red clover (Trifolium pratense; Fabaceae).</title>
        <authorList>
            <person name="Istvanek J."/>
            <person name="Jaros M."/>
            <person name="Krenek A."/>
            <person name="Repkova J."/>
        </authorList>
    </citation>
    <scope>NUCLEOTIDE SEQUENCE [LARGE SCALE GENOMIC DNA]</scope>
    <source>
        <strain evidence="2">cv. Tatra</strain>
        <tissue evidence="1">Young leaves</tissue>
    </source>
</reference>
<proteinExistence type="predicted"/>
<sequence>MLLVKEKDGSKRLGVDYLGACENNLRSGHSHIREAHQKRGGIAVDPSRVSAVLQWTCEESFQQWKQRLTSASMLNLPDANESLKCVVMHQR</sequence>
<organism evidence="1 2">
    <name type="scientific">Trifolium pratense</name>
    <name type="common">Red clover</name>
    <dbReference type="NCBI Taxonomy" id="57577"/>
    <lineage>
        <taxon>Eukaryota</taxon>
        <taxon>Viridiplantae</taxon>
        <taxon>Streptophyta</taxon>
        <taxon>Embryophyta</taxon>
        <taxon>Tracheophyta</taxon>
        <taxon>Spermatophyta</taxon>
        <taxon>Magnoliopsida</taxon>
        <taxon>eudicotyledons</taxon>
        <taxon>Gunneridae</taxon>
        <taxon>Pentapetalae</taxon>
        <taxon>rosids</taxon>
        <taxon>fabids</taxon>
        <taxon>Fabales</taxon>
        <taxon>Fabaceae</taxon>
        <taxon>Papilionoideae</taxon>
        <taxon>50 kb inversion clade</taxon>
        <taxon>NPAAA clade</taxon>
        <taxon>Hologalegina</taxon>
        <taxon>IRL clade</taxon>
        <taxon>Trifolieae</taxon>
        <taxon>Trifolium</taxon>
    </lineage>
</organism>
<dbReference type="AlphaFoldDB" id="A0A2K3KQ36"/>
<comment type="caution">
    <text evidence="1">The sequence shown here is derived from an EMBL/GenBank/DDBJ whole genome shotgun (WGS) entry which is preliminary data.</text>
</comment>
<dbReference type="Proteomes" id="UP000236291">
    <property type="component" value="Unassembled WGS sequence"/>
</dbReference>
<reference evidence="1 2" key="2">
    <citation type="journal article" date="2017" name="Front. Plant Sci.">
        <title>Gene Classification and Mining of Molecular Markers Useful in Red Clover (Trifolium pratense) Breeding.</title>
        <authorList>
            <person name="Istvanek J."/>
            <person name="Dluhosova J."/>
            <person name="Dluhos P."/>
            <person name="Patkova L."/>
            <person name="Nedelnik J."/>
            <person name="Repkova J."/>
        </authorList>
    </citation>
    <scope>NUCLEOTIDE SEQUENCE [LARGE SCALE GENOMIC DNA]</scope>
    <source>
        <strain evidence="2">cv. Tatra</strain>
        <tissue evidence="1">Young leaves</tissue>
    </source>
</reference>
<gene>
    <name evidence="1" type="ORF">L195_g056129</name>
</gene>
<accession>A0A2K3KQ36</accession>
<dbReference type="EMBL" id="ASHM01104962">
    <property type="protein sequence ID" value="PNX68363.1"/>
    <property type="molecule type" value="Genomic_DNA"/>
</dbReference>
<evidence type="ECO:0000313" key="1">
    <source>
        <dbReference type="EMBL" id="PNX68363.1"/>
    </source>
</evidence>
<name>A0A2K3KQ36_TRIPR</name>
<evidence type="ECO:0000313" key="2">
    <source>
        <dbReference type="Proteomes" id="UP000236291"/>
    </source>
</evidence>
<protein>
    <submittedName>
        <fullName evidence="1">Uncharacterized protein</fullName>
    </submittedName>
</protein>